<dbReference type="InterPro" id="IPR029058">
    <property type="entry name" value="AB_hydrolase_fold"/>
</dbReference>
<dbReference type="SUPFAM" id="SSF53474">
    <property type="entry name" value="alpha/beta-Hydrolases"/>
    <property type="match status" value="1"/>
</dbReference>
<dbReference type="EMBL" id="WMBR01000001">
    <property type="protein sequence ID" value="MXP20232.1"/>
    <property type="molecule type" value="Genomic_DNA"/>
</dbReference>
<dbReference type="PANTHER" id="PTHR43194:SF2">
    <property type="entry name" value="PEROXISOMAL MEMBRANE PROTEIN LPX1"/>
    <property type="match status" value="1"/>
</dbReference>
<proteinExistence type="predicted"/>
<gene>
    <name evidence="3" type="ORF">GIY30_02470</name>
</gene>
<feature type="domain" description="AB hydrolase-1" evidence="2">
    <location>
        <begin position="57"/>
        <end position="291"/>
    </location>
</feature>
<sequence>MGRSTDVRAAPAPDSGITPRGEVSPMTTQIDEVTTLSVMSADGTPIGAHVSGSGRPLVLLHGASSDSSAWRMAAAWLQPHVRVVRVDRRGRGLSGDRSEYTIDAEYDDAVAVVDAAAQAYGGPVDLLGHSHGGNVAFGAALRTKNIRRLVLYEGWPPPNPEHRRFPADLYTTLEELATTRPADMLRVFLRDCAGLSADELAQLEAAPSWPARVATAPTVPREVRAFGHCDFDPGTAAAISVPTMLLVGSASTDEVKADPEIVAAAMPDARIHVLDGQTHMAHLAAPEEFATAVVEFLRD</sequence>
<evidence type="ECO:0000313" key="3">
    <source>
        <dbReference type="EMBL" id="MXP20232.1"/>
    </source>
</evidence>
<dbReference type="PANTHER" id="PTHR43194">
    <property type="entry name" value="HYDROLASE ALPHA/BETA FOLD FAMILY"/>
    <property type="match status" value="1"/>
</dbReference>
<protein>
    <submittedName>
        <fullName evidence="3">Alpha/beta fold hydrolase</fullName>
    </submittedName>
</protein>
<dbReference type="AlphaFoldDB" id="A0A6L7GL04"/>
<dbReference type="Proteomes" id="UP000475545">
    <property type="component" value="Unassembled WGS sequence"/>
</dbReference>
<dbReference type="Gene3D" id="3.40.50.1820">
    <property type="entry name" value="alpha/beta hydrolase"/>
    <property type="match status" value="1"/>
</dbReference>
<keyword evidence="4" id="KW-1185">Reference proteome</keyword>
<accession>A0A6L7GL04</accession>
<reference evidence="3 4" key="1">
    <citation type="submission" date="2019-11" db="EMBL/GenBank/DDBJ databases">
        <title>Gordonia sp. nov., a novel actinobacterium isolated from mangrove soil in Hainan.</title>
        <authorList>
            <person name="Huang X."/>
            <person name="Xie Y."/>
            <person name="Chu X."/>
            <person name="Xiao K."/>
        </authorList>
    </citation>
    <scope>NUCLEOTIDE SEQUENCE [LARGE SCALE GENOMIC DNA]</scope>
    <source>
        <strain evidence="3 4">HNM0687</strain>
    </source>
</reference>
<organism evidence="3 4">
    <name type="scientific">Gordonia mangrovi</name>
    <dbReference type="NCBI Taxonomy" id="2665643"/>
    <lineage>
        <taxon>Bacteria</taxon>
        <taxon>Bacillati</taxon>
        <taxon>Actinomycetota</taxon>
        <taxon>Actinomycetes</taxon>
        <taxon>Mycobacteriales</taxon>
        <taxon>Gordoniaceae</taxon>
        <taxon>Gordonia</taxon>
    </lineage>
</organism>
<keyword evidence="3" id="KW-0378">Hydrolase</keyword>
<name>A0A6L7GL04_9ACTN</name>
<dbReference type="GO" id="GO:0016787">
    <property type="term" value="F:hydrolase activity"/>
    <property type="evidence" value="ECO:0007669"/>
    <property type="project" value="UniProtKB-KW"/>
</dbReference>
<evidence type="ECO:0000313" key="4">
    <source>
        <dbReference type="Proteomes" id="UP000475545"/>
    </source>
</evidence>
<comment type="caution">
    <text evidence="3">The sequence shown here is derived from an EMBL/GenBank/DDBJ whole genome shotgun (WGS) entry which is preliminary data.</text>
</comment>
<evidence type="ECO:0000256" key="1">
    <source>
        <dbReference type="SAM" id="MobiDB-lite"/>
    </source>
</evidence>
<dbReference type="InterPro" id="IPR000073">
    <property type="entry name" value="AB_hydrolase_1"/>
</dbReference>
<evidence type="ECO:0000259" key="2">
    <source>
        <dbReference type="Pfam" id="PF12697"/>
    </source>
</evidence>
<feature type="region of interest" description="Disordered" evidence="1">
    <location>
        <begin position="1"/>
        <end position="24"/>
    </location>
</feature>
<dbReference type="InterPro" id="IPR050228">
    <property type="entry name" value="Carboxylesterase_BioH"/>
</dbReference>
<dbReference type="Pfam" id="PF12697">
    <property type="entry name" value="Abhydrolase_6"/>
    <property type="match status" value="1"/>
</dbReference>